<dbReference type="PROSITE" id="PS51078">
    <property type="entry name" value="ICLR_ED"/>
    <property type="match status" value="1"/>
</dbReference>
<dbReference type="Gene3D" id="3.30.450.40">
    <property type="match status" value="1"/>
</dbReference>
<dbReference type="InterPro" id="IPR005471">
    <property type="entry name" value="Tscrpt_reg_IclR_N"/>
</dbReference>
<evidence type="ECO:0000256" key="2">
    <source>
        <dbReference type="ARBA" id="ARBA00023125"/>
    </source>
</evidence>
<evidence type="ECO:0000313" key="7">
    <source>
        <dbReference type="Proteomes" id="UP001528672"/>
    </source>
</evidence>
<organism evidence="6 7">
    <name type="scientific">Curvibacter microcysteis</name>
    <dbReference type="NCBI Taxonomy" id="3026419"/>
    <lineage>
        <taxon>Bacteria</taxon>
        <taxon>Pseudomonadati</taxon>
        <taxon>Pseudomonadota</taxon>
        <taxon>Betaproteobacteria</taxon>
        <taxon>Burkholderiales</taxon>
        <taxon>Comamonadaceae</taxon>
        <taxon>Curvibacter</taxon>
    </lineage>
</organism>
<dbReference type="PANTHER" id="PTHR30136:SF8">
    <property type="entry name" value="TRANSCRIPTIONAL REGULATORY PROTEIN"/>
    <property type="match status" value="1"/>
</dbReference>
<protein>
    <submittedName>
        <fullName evidence="6">IclR family transcriptional regulator</fullName>
    </submittedName>
</protein>
<dbReference type="InterPro" id="IPR036390">
    <property type="entry name" value="WH_DNA-bd_sf"/>
</dbReference>
<evidence type="ECO:0000256" key="1">
    <source>
        <dbReference type="ARBA" id="ARBA00023015"/>
    </source>
</evidence>
<dbReference type="PANTHER" id="PTHR30136">
    <property type="entry name" value="HELIX-TURN-HELIX TRANSCRIPTIONAL REGULATOR, ICLR FAMILY"/>
    <property type="match status" value="1"/>
</dbReference>
<dbReference type="InterPro" id="IPR050707">
    <property type="entry name" value="HTH_MetabolicPath_Reg"/>
</dbReference>
<dbReference type="Gene3D" id="1.10.10.10">
    <property type="entry name" value="Winged helix-like DNA-binding domain superfamily/Winged helix DNA-binding domain"/>
    <property type="match status" value="1"/>
</dbReference>
<keyword evidence="3" id="KW-0804">Transcription</keyword>
<dbReference type="InterPro" id="IPR014757">
    <property type="entry name" value="Tscrpt_reg_IclR_C"/>
</dbReference>
<feature type="domain" description="HTH iclR-type" evidence="4">
    <location>
        <begin position="17"/>
        <end position="79"/>
    </location>
</feature>
<dbReference type="SUPFAM" id="SSF46785">
    <property type="entry name" value="Winged helix' DNA-binding domain"/>
    <property type="match status" value="1"/>
</dbReference>
<keyword evidence="7" id="KW-1185">Reference proteome</keyword>
<dbReference type="Pfam" id="PF01614">
    <property type="entry name" value="IclR_C"/>
    <property type="match status" value="1"/>
</dbReference>
<evidence type="ECO:0000256" key="3">
    <source>
        <dbReference type="ARBA" id="ARBA00023163"/>
    </source>
</evidence>
<reference evidence="6 7" key="1">
    <citation type="submission" date="2023-02" db="EMBL/GenBank/DDBJ databases">
        <title>Bacterial whole genome sequence for Curvibacter sp. HBC28.</title>
        <authorList>
            <person name="Le V."/>
            <person name="Ko S.-R."/>
            <person name="Ahn C.-Y."/>
            <person name="Oh H.-M."/>
        </authorList>
    </citation>
    <scope>NUCLEOTIDE SEQUENCE [LARGE SCALE GENOMIC DNA]</scope>
    <source>
        <strain evidence="6 7">HBC28</strain>
    </source>
</reference>
<dbReference type="SMART" id="SM00346">
    <property type="entry name" value="HTH_ICLR"/>
    <property type="match status" value="1"/>
</dbReference>
<evidence type="ECO:0000259" key="4">
    <source>
        <dbReference type="PROSITE" id="PS51077"/>
    </source>
</evidence>
<gene>
    <name evidence="6" type="ORF">PSQ39_19205</name>
</gene>
<keyword evidence="2" id="KW-0238">DNA-binding</keyword>
<comment type="caution">
    <text evidence="6">The sequence shown here is derived from an EMBL/GenBank/DDBJ whole genome shotgun (WGS) entry which is preliminary data.</text>
</comment>
<dbReference type="EMBL" id="JAQSIO010000009">
    <property type="protein sequence ID" value="MDD0816770.1"/>
    <property type="molecule type" value="Genomic_DNA"/>
</dbReference>
<dbReference type="Proteomes" id="UP001528672">
    <property type="component" value="Unassembled WGS sequence"/>
</dbReference>
<name>A0ABT5MJK7_9BURK</name>
<keyword evidence="1" id="KW-0805">Transcription regulation</keyword>
<dbReference type="SUPFAM" id="SSF55781">
    <property type="entry name" value="GAF domain-like"/>
    <property type="match status" value="1"/>
</dbReference>
<dbReference type="PROSITE" id="PS51077">
    <property type="entry name" value="HTH_ICLR"/>
    <property type="match status" value="1"/>
</dbReference>
<dbReference type="RefSeq" id="WP_273928821.1">
    <property type="nucleotide sequence ID" value="NZ_JAQSIO010000009.1"/>
</dbReference>
<dbReference type="Pfam" id="PF09339">
    <property type="entry name" value="HTH_IclR"/>
    <property type="match status" value="1"/>
</dbReference>
<dbReference type="InterPro" id="IPR036388">
    <property type="entry name" value="WH-like_DNA-bd_sf"/>
</dbReference>
<proteinExistence type="predicted"/>
<evidence type="ECO:0000313" key="6">
    <source>
        <dbReference type="EMBL" id="MDD0816770.1"/>
    </source>
</evidence>
<accession>A0ABT5MJK7</accession>
<dbReference type="InterPro" id="IPR029016">
    <property type="entry name" value="GAF-like_dom_sf"/>
</dbReference>
<feature type="domain" description="IclR-ED" evidence="5">
    <location>
        <begin position="80"/>
        <end position="265"/>
    </location>
</feature>
<sequence>MSEPTSSTRPADRRQRVQSAEMGLSILKALARLGGAASLTATAAEVDESPAKVHRYLASLCQQGFVDQSPANQHYYLAQEAISIGLAALRQCDPIRLGEASLVRLRESLEVTAFLAVMGNKGPTVLRIEEPTLPVTVNMRAGSVMPTLWSAAGRVFLGFSDDRQVLALAEQEFAQATADRRAQLSGPRPIEQLRQQVRASGHAVVQDAMLRGISALAAPIFDATGKVCATLATLGATGGFDLHPDGAICPALLHEARVISRAMGYPGANTRE</sequence>
<evidence type="ECO:0000259" key="5">
    <source>
        <dbReference type="PROSITE" id="PS51078"/>
    </source>
</evidence>